<keyword evidence="2" id="KW-1185">Reference proteome</keyword>
<dbReference type="GeneID" id="26644288"/>
<keyword evidence="1" id="KW-0255">Endonuclease</keyword>
<keyword evidence="1" id="KW-0540">Nuclease</keyword>
<name>A0A077KYJ5_9CAUD</name>
<dbReference type="GO" id="GO:0004519">
    <property type="term" value="F:endonuclease activity"/>
    <property type="evidence" value="ECO:0007669"/>
    <property type="project" value="UniProtKB-KW"/>
</dbReference>
<sequence>MSRTVSTRLRDGKWTSPTRYWITAIPTGEFERRSVGGTMVFLAKSRTGRTVWALTLPVAKGWHRGRISATSRTTLRSTPSLSTSTAIRRTRLNARRWT</sequence>
<evidence type="ECO:0000313" key="1">
    <source>
        <dbReference type="EMBL" id="BAP34914.1"/>
    </source>
</evidence>
<keyword evidence="1" id="KW-0378">Hydrolase</keyword>
<dbReference type="EMBL" id="AB983711">
    <property type="protein sequence ID" value="BAP34914.1"/>
    <property type="molecule type" value="Genomic_DNA"/>
</dbReference>
<proteinExistence type="predicted"/>
<dbReference type="RefSeq" id="YP_009218112.1">
    <property type="nucleotide sequence ID" value="NC_029007.1"/>
</dbReference>
<evidence type="ECO:0000313" key="2">
    <source>
        <dbReference type="Proteomes" id="UP000203427"/>
    </source>
</evidence>
<protein>
    <submittedName>
        <fullName evidence="1">Putative DNA endonuclease</fullName>
    </submittedName>
</protein>
<organism evidence="1 2">
    <name type="scientific">Ralstonia phage RSJ5</name>
    <dbReference type="NCBI Taxonomy" id="1538364"/>
    <lineage>
        <taxon>Viruses</taxon>
        <taxon>Duplodnaviria</taxon>
        <taxon>Heunggongvirae</taxon>
        <taxon>Uroviricota</taxon>
        <taxon>Caudoviricetes</taxon>
        <taxon>Autographivirales</taxon>
        <taxon>Autonotataviridae</taxon>
        <taxon>Risjevirus</taxon>
        <taxon>Risjevirus RSJ5</taxon>
    </lineage>
</organism>
<accession>A0A077KYJ5</accession>
<dbReference type="Proteomes" id="UP000203427">
    <property type="component" value="Segment"/>
</dbReference>
<reference evidence="1 2" key="1">
    <citation type="submission" date="2014-08" db="EMBL/GenBank/DDBJ databases">
        <title>Isolation and characterization of bacteriophages infecting R. solanacearum from Thailand.</title>
        <authorList>
            <person name="Narulita E."/>
            <person name="Kawasaki T."/>
            <person name="Fujie M."/>
            <person name="Yamada T."/>
        </authorList>
    </citation>
    <scope>NUCLEOTIDE SEQUENCE [LARGE SCALE GENOMIC DNA]</scope>
</reference>
<dbReference type="KEGG" id="vg:26644288"/>